<dbReference type="UniPathway" id="UPA00626">
    <property type="reaction ID" value="UER00678"/>
</dbReference>
<protein>
    <recommendedName>
        <fullName evidence="5 9">Alpha-acetolactate decarboxylase</fullName>
        <ecNumber evidence="4 9">4.1.1.5</ecNumber>
    </recommendedName>
</protein>
<dbReference type="OrthoDB" id="8612680at2"/>
<dbReference type="AlphaFoldDB" id="A0A448TVJ6"/>
<evidence type="ECO:0000256" key="7">
    <source>
        <dbReference type="ARBA" id="ARBA00023061"/>
    </source>
</evidence>
<dbReference type="RefSeq" id="WP_126600300.1">
    <property type="nucleotide sequence ID" value="NZ_LR134510.1"/>
</dbReference>
<evidence type="ECO:0000256" key="6">
    <source>
        <dbReference type="ARBA" id="ARBA00022793"/>
    </source>
</evidence>
<dbReference type="Proteomes" id="UP000279799">
    <property type="component" value="Chromosome"/>
</dbReference>
<comment type="pathway">
    <text evidence="2 9">Polyol metabolism; (R,R)-butane-2,3-diol biosynthesis; (R,R)-butane-2,3-diol from pyruvate: step 2/3.</text>
</comment>
<dbReference type="PIRSF" id="PIRSF001332">
    <property type="entry name" value="Acetolac_decarb"/>
    <property type="match status" value="1"/>
</dbReference>
<gene>
    <name evidence="10" type="primary">aldC</name>
    <name evidence="10" type="ORF">NCTC12871_01444</name>
</gene>
<evidence type="ECO:0000256" key="8">
    <source>
        <dbReference type="ARBA" id="ARBA00023239"/>
    </source>
</evidence>
<evidence type="ECO:0000313" key="11">
    <source>
        <dbReference type="Proteomes" id="UP000279799"/>
    </source>
</evidence>
<comment type="catalytic activity">
    <reaction evidence="1 9">
        <text>(2S)-2-acetolactate + H(+) = (R)-acetoin + CO2</text>
        <dbReference type="Rhea" id="RHEA:21580"/>
        <dbReference type="ChEBI" id="CHEBI:15378"/>
        <dbReference type="ChEBI" id="CHEBI:15686"/>
        <dbReference type="ChEBI" id="CHEBI:16526"/>
        <dbReference type="ChEBI" id="CHEBI:58476"/>
        <dbReference type="EC" id="4.1.1.5"/>
    </reaction>
</comment>
<dbReference type="EMBL" id="LR134510">
    <property type="protein sequence ID" value="VEJ09955.1"/>
    <property type="molecule type" value="Genomic_DNA"/>
</dbReference>
<dbReference type="CDD" id="cd17299">
    <property type="entry name" value="acetolactate_decarboxylase"/>
    <property type="match status" value="1"/>
</dbReference>
<keyword evidence="8 9" id="KW-0456">Lyase</keyword>
<dbReference type="GO" id="GO:0047605">
    <property type="term" value="F:acetolactate decarboxylase activity"/>
    <property type="evidence" value="ECO:0007669"/>
    <property type="project" value="UniProtKB-UniRule"/>
</dbReference>
<keyword evidence="11" id="KW-1185">Reference proteome</keyword>
<keyword evidence="7 9" id="KW-0005">Acetoin biosynthesis</keyword>
<organism evidence="10 11">
    <name type="scientific">Actinobacillus delphinicola</name>
    <dbReference type="NCBI Taxonomy" id="51161"/>
    <lineage>
        <taxon>Bacteria</taxon>
        <taxon>Pseudomonadati</taxon>
        <taxon>Pseudomonadota</taxon>
        <taxon>Gammaproteobacteria</taxon>
        <taxon>Pasteurellales</taxon>
        <taxon>Pasteurellaceae</taxon>
        <taxon>Actinobacillus</taxon>
    </lineage>
</organism>
<evidence type="ECO:0000256" key="3">
    <source>
        <dbReference type="ARBA" id="ARBA00007106"/>
    </source>
</evidence>
<accession>A0A448TVJ6</accession>
<evidence type="ECO:0000313" key="10">
    <source>
        <dbReference type="EMBL" id="VEJ09955.1"/>
    </source>
</evidence>
<evidence type="ECO:0000256" key="5">
    <source>
        <dbReference type="ARBA" id="ARBA00020164"/>
    </source>
</evidence>
<evidence type="ECO:0000256" key="9">
    <source>
        <dbReference type="PIRNR" id="PIRNR001332"/>
    </source>
</evidence>
<reference evidence="10 11" key="1">
    <citation type="submission" date="2018-12" db="EMBL/GenBank/DDBJ databases">
        <authorList>
            <consortium name="Pathogen Informatics"/>
        </authorList>
    </citation>
    <scope>NUCLEOTIDE SEQUENCE [LARGE SCALE GENOMIC DNA]</scope>
    <source>
        <strain evidence="10 11">NCTC12871</strain>
    </source>
</reference>
<dbReference type="InterPro" id="IPR005128">
    <property type="entry name" value="Acetolactate_a_deCO2ase"/>
</dbReference>
<name>A0A448TVJ6_9PAST</name>
<dbReference type="NCBIfam" id="TIGR01252">
    <property type="entry name" value="acetolac_decarb"/>
    <property type="match status" value="1"/>
</dbReference>
<keyword evidence="6 9" id="KW-0210">Decarboxylase</keyword>
<proteinExistence type="inferred from homology"/>
<dbReference type="Pfam" id="PF03306">
    <property type="entry name" value="AAL_decarboxy"/>
    <property type="match status" value="1"/>
</dbReference>
<dbReference type="KEGG" id="adp:NCTC12871_01444"/>
<comment type="similarity">
    <text evidence="3 9">Belongs to the alpha-acetolactate decarboxylase family.</text>
</comment>
<dbReference type="EC" id="4.1.1.5" evidence="4 9"/>
<dbReference type="Gene3D" id="3.30.1330.80">
    <property type="entry name" value="Hypothetical protein, similar to alpha- acetolactate decarboxylase, domain 2"/>
    <property type="match status" value="2"/>
</dbReference>
<dbReference type="PANTHER" id="PTHR35524:SF1">
    <property type="entry name" value="ALPHA-ACETOLACTATE DECARBOXYLASE"/>
    <property type="match status" value="1"/>
</dbReference>
<dbReference type="SUPFAM" id="SSF117856">
    <property type="entry name" value="AF0104/ALDC/Ptd012-like"/>
    <property type="match status" value="1"/>
</dbReference>
<evidence type="ECO:0000256" key="2">
    <source>
        <dbReference type="ARBA" id="ARBA00005170"/>
    </source>
</evidence>
<sequence>MDNLTKLYQHGTLAMLIEGMLKGTMTMKDLLAHGDTGLGTGEGLHGELVVLDGHPYLAQADGTILEAGPDFVVPYASVHFQKPEVSIKVEMENVRQADLHDRICEFYPYENIFYGITIRGEFRDVNTRIVKKQCPPYPKLVEVAEQQATFHKDHVKGAVVGYFSPELFNGSAVSGNHVHFVADDKSIGGHLLDFELVKGEVMIQPFSTIETHFPLDYKEFMCGKINLHTLADELERSEK</sequence>
<dbReference type="PANTHER" id="PTHR35524">
    <property type="entry name" value="ALPHA-ACETOLACTATE DECARBOXYLASE"/>
    <property type="match status" value="1"/>
</dbReference>
<evidence type="ECO:0000256" key="1">
    <source>
        <dbReference type="ARBA" id="ARBA00001784"/>
    </source>
</evidence>
<evidence type="ECO:0000256" key="4">
    <source>
        <dbReference type="ARBA" id="ARBA00013204"/>
    </source>
</evidence>
<dbReference type="GO" id="GO:0045151">
    <property type="term" value="P:acetoin biosynthetic process"/>
    <property type="evidence" value="ECO:0007669"/>
    <property type="project" value="UniProtKB-UniRule"/>
</dbReference>